<name>A0A7G9A4G6_9VIRU</name>
<organism evidence="1">
    <name type="scientific">Bacteriophage sp</name>
    <dbReference type="NCBI Taxonomy" id="38018"/>
    <lineage>
        <taxon>Viruses</taxon>
    </lineage>
</organism>
<reference evidence="1" key="1">
    <citation type="submission" date="2020-07" db="EMBL/GenBank/DDBJ databases">
        <title>Dissolved microcystin release linked to lysis of a Microcystis spp. bloom in Lake Erie (USA) attributed to a novel cyanophage.</title>
        <authorList>
            <person name="McKindles K.M."/>
            <person name="Manes M.A."/>
            <person name="DeMarco J.R."/>
            <person name="McClure A."/>
            <person name="McKay R.M."/>
            <person name="Davis T.W."/>
            <person name="Bullerjahn G.S."/>
        </authorList>
    </citation>
    <scope>NUCLEOTIDE SEQUENCE</scope>
</reference>
<protein>
    <submittedName>
        <fullName evidence="1">Uncharacterized protein</fullName>
    </submittedName>
</protein>
<sequence length="132" mass="15070">MINWNLGKQLAIESFDEMVGEFAQEINFQIKDNKWTWPRETVRENGSVVGSPRDIVDTGELKNSQFIEDVSDTYKVVGYTADHAALVHEGYQIERNDGTVTDVPARPFIDTAIEDYNPIEAYSEILKEKLNE</sequence>
<accession>A0A7G9A4G6</accession>
<dbReference type="EMBL" id="MT840187">
    <property type="protein sequence ID" value="QNL31639.1"/>
    <property type="molecule type" value="Genomic_DNA"/>
</dbReference>
<proteinExistence type="predicted"/>
<evidence type="ECO:0000313" key="1">
    <source>
        <dbReference type="EMBL" id="QNL31639.1"/>
    </source>
</evidence>